<organism evidence="1 2">
    <name type="scientific">Yersinia pekkanenii</name>
    <dbReference type="NCBI Taxonomy" id="1288385"/>
    <lineage>
        <taxon>Bacteria</taxon>
        <taxon>Pseudomonadati</taxon>
        <taxon>Pseudomonadota</taxon>
        <taxon>Gammaproteobacteria</taxon>
        <taxon>Enterobacterales</taxon>
        <taxon>Yersiniaceae</taxon>
        <taxon>Yersinia</taxon>
    </lineage>
</organism>
<dbReference type="AlphaFoldDB" id="A0A0T9R4K4"/>
<dbReference type="STRING" id="1288385.ERS137968_04902"/>
<sequence length="259" mass="28421">MDEDGLKPHDRKQGFIYSPFSDMGALEQIVGKNAQRILNKKQIMPIIVDTEKQKKELLLNLKSVLLSEGKATALTKILGIIDQMDGGEPPQYSALSEAVAPSNFKVSSLEKTTALKNLDPSQHKLLLIGHGSAGVPALSNDDEKSIRTFKELAENFKSSGLPMNFSDIKLTSCHSGDDNIIIGSIIPPGESLDEAPAQYFANELGKIGYKEVRVYGYRGMGDRFTLANNIHKTRSIISSSGKKQRGEQVCIVIYSRIKI</sequence>
<evidence type="ECO:0000313" key="1">
    <source>
        <dbReference type="EMBL" id="CNI44476.1"/>
    </source>
</evidence>
<proteinExistence type="predicted"/>
<dbReference type="Proteomes" id="UP000045840">
    <property type="component" value="Unassembled WGS sequence"/>
</dbReference>
<evidence type="ECO:0000313" key="2">
    <source>
        <dbReference type="Proteomes" id="UP000045840"/>
    </source>
</evidence>
<accession>A0A0T9R4K4</accession>
<reference evidence="2" key="1">
    <citation type="submission" date="2015-03" db="EMBL/GenBank/DDBJ databases">
        <authorList>
            <consortium name="Pathogen Informatics"/>
        </authorList>
    </citation>
    <scope>NUCLEOTIDE SEQUENCE [LARGE SCALE GENOMIC DNA]</scope>
    <source>
        <strain evidence="2">A125KOH2</strain>
    </source>
</reference>
<name>A0A0T9R4K4_9GAMM</name>
<dbReference type="EMBL" id="CQAZ01000051">
    <property type="protein sequence ID" value="CNI44476.1"/>
    <property type="molecule type" value="Genomic_DNA"/>
</dbReference>
<protein>
    <submittedName>
        <fullName evidence="1">Uncharacterized protein</fullName>
    </submittedName>
</protein>
<gene>
    <name evidence="1" type="ORF">ERS008529_04047</name>
</gene>